<evidence type="ECO:0000313" key="2">
    <source>
        <dbReference type="Proteomes" id="UP000614239"/>
    </source>
</evidence>
<organism evidence="1 2">
    <name type="scientific">Actinomyces gaoshouyii</name>
    <dbReference type="NCBI Taxonomy" id="1960083"/>
    <lineage>
        <taxon>Bacteria</taxon>
        <taxon>Bacillati</taxon>
        <taxon>Actinomycetota</taxon>
        <taxon>Actinomycetes</taxon>
        <taxon>Actinomycetales</taxon>
        <taxon>Actinomycetaceae</taxon>
        <taxon>Actinomyces</taxon>
    </lineage>
</organism>
<keyword evidence="2" id="KW-1185">Reference proteome</keyword>
<protein>
    <submittedName>
        <fullName evidence="1">Uncharacterized protein</fullName>
    </submittedName>
</protein>
<sequence length="157" mass="17401">MPRSGSEEPDLEVTAAIQETGTGNSDTAAPPEQSTVVRRGIHIENRPISRGKRAAIRREANGTLGARAVAERLGVHENTVRAIWRQRPRPTPARRGAHRFTQEHRQRAEVLVAQGVSLIDIGLELGFDRGTVRRHLAAENVTKITKYVTRRQFVTTG</sequence>
<gene>
    <name evidence="1" type="ORF">GCM10011612_12580</name>
</gene>
<reference evidence="1" key="1">
    <citation type="journal article" date="2014" name="Int. J. Syst. Evol. Microbiol.">
        <title>Complete genome sequence of Corynebacterium casei LMG S-19264T (=DSM 44701T), isolated from a smear-ripened cheese.</title>
        <authorList>
            <consortium name="US DOE Joint Genome Institute (JGI-PGF)"/>
            <person name="Walter F."/>
            <person name="Albersmeier A."/>
            <person name="Kalinowski J."/>
            <person name="Ruckert C."/>
        </authorList>
    </citation>
    <scope>NUCLEOTIDE SEQUENCE</scope>
    <source>
        <strain evidence="1">CGMCC 4.7372</strain>
    </source>
</reference>
<dbReference type="Proteomes" id="UP000614239">
    <property type="component" value="Unassembled WGS sequence"/>
</dbReference>
<proteinExistence type="predicted"/>
<evidence type="ECO:0000313" key="1">
    <source>
        <dbReference type="EMBL" id="GGO98202.1"/>
    </source>
</evidence>
<comment type="caution">
    <text evidence="1">The sequence shown here is derived from an EMBL/GenBank/DDBJ whole genome shotgun (WGS) entry which is preliminary data.</text>
</comment>
<reference evidence="1" key="2">
    <citation type="submission" date="2020-09" db="EMBL/GenBank/DDBJ databases">
        <authorList>
            <person name="Sun Q."/>
            <person name="Zhou Y."/>
        </authorList>
    </citation>
    <scope>NUCLEOTIDE SEQUENCE</scope>
    <source>
        <strain evidence="1">CGMCC 4.7372</strain>
    </source>
</reference>
<dbReference type="AlphaFoldDB" id="A0A8H9LF11"/>
<accession>A0A8H9LF11</accession>
<name>A0A8H9LF11_9ACTO</name>
<dbReference type="EMBL" id="BMNJ01000003">
    <property type="protein sequence ID" value="GGO98202.1"/>
    <property type="molecule type" value="Genomic_DNA"/>
</dbReference>